<evidence type="ECO:0000256" key="2">
    <source>
        <dbReference type="SAM" id="MobiDB-lite"/>
    </source>
</evidence>
<sequence>MKPVSFEMASKPNGFGTRISLSERFSLIRKEVQKQSILVNPTVDNQQNNPVGLMKNFNGTVARSDRPLAALEQGSERNRRLILQMARTPNIMAQLSSNYDSFNSQFAQRIPQISEPNINQVKSIKQRLGATPNENSPAKGNIRSRLGIKRTPINQRIGLSQSQKNGNSVQLQQRNNVQFKRKGQIQTPKIKNQFRASIGGRRASFGARQLSQSSPRKRNSISGRRNKSFSAEQLDNDLDVYMQNTRSSLNADLDTYMSRN</sequence>
<comment type="caution">
    <text evidence="4">The sequence shown here is derived from an EMBL/GenBank/DDBJ whole genome shotgun (WGS) entry which is preliminary data.</text>
</comment>
<proteinExistence type="predicted"/>
<name>A0A9Q0MDM6_BLOTA</name>
<dbReference type="Pfam" id="PF13865">
    <property type="entry name" value="FoP_duplication"/>
    <property type="match status" value="1"/>
</dbReference>
<gene>
    <name evidence="4" type="ORF">RDWZM_002903</name>
</gene>
<feature type="domain" description="Chromatin target of PRMT1 protein C-terminal" evidence="3">
    <location>
        <begin position="170"/>
        <end position="258"/>
    </location>
</feature>
<evidence type="ECO:0000313" key="4">
    <source>
        <dbReference type="EMBL" id="KAJ6224358.1"/>
    </source>
</evidence>
<evidence type="ECO:0000256" key="1">
    <source>
        <dbReference type="ARBA" id="ARBA00022884"/>
    </source>
</evidence>
<dbReference type="EMBL" id="JAPWDV010000001">
    <property type="protein sequence ID" value="KAJ6224358.1"/>
    <property type="molecule type" value="Genomic_DNA"/>
</dbReference>
<dbReference type="InterPro" id="IPR025715">
    <property type="entry name" value="FoP_C"/>
</dbReference>
<dbReference type="AlphaFoldDB" id="A0A9Q0MDM6"/>
<protein>
    <recommendedName>
        <fullName evidence="3">Chromatin target of PRMT1 protein C-terminal domain-containing protein</fullName>
    </recommendedName>
</protein>
<organism evidence="4 5">
    <name type="scientific">Blomia tropicalis</name>
    <name type="common">Mite</name>
    <dbReference type="NCBI Taxonomy" id="40697"/>
    <lineage>
        <taxon>Eukaryota</taxon>
        <taxon>Metazoa</taxon>
        <taxon>Ecdysozoa</taxon>
        <taxon>Arthropoda</taxon>
        <taxon>Chelicerata</taxon>
        <taxon>Arachnida</taxon>
        <taxon>Acari</taxon>
        <taxon>Acariformes</taxon>
        <taxon>Sarcoptiformes</taxon>
        <taxon>Astigmata</taxon>
        <taxon>Glycyphagoidea</taxon>
        <taxon>Echimyopodidae</taxon>
        <taxon>Blomia</taxon>
    </lineage>
</organism>
<dbReference type="Proteomes" id="UP001142055">
    <property type="component" value="Chromosome 1"/>
</dbReference>
<keyword evidence="5" id="KW-1185">Reference proteome</keyword>
<reference evidence="4" key="1">
    <citation type="submission" date="2022-12" db="EMBL/GenBank/DDBJ databases">
        <title>Genome assemblies of Blomia tropicalis.</title>
        <authorList>
            <person name="Cui Y."/>
        </authorList>
    </citation>
    <scope>NUCLEOTIDE SEQUENCE</scope>
    <source>
        <tissue evidence="4">Adult mites</tissue>
    </source>
</reference>
<evidence type="ECO:0000259" key="3">
    <source>
        <dbReference type="SMART" id="SM01218"/>
    </source>
</evidence>
<keyword evidence="1" id="KW-0694">RNA-binding</keyword>
<evidence type="ECO:0000313" key="5">
    <source>
        <dbReference type="Proteomes" id="UP001142055"/>
    </source>
</evidence>
<feature type="compositionally biased region" description="Basic residues" evidence="2">
    <location>
        <begin position="215"/>
        <end position="227"/>
    </location>
</feature>
<feature type="region of interest" description="Disordered" evidence="2">
    <location>
        <begin position="202"/>
        <end position="230"/>
    </location>
</feature>
<dbReference type="OMA" id="ARTPNIM"/>
<dbReference type="GO" id="GO:0003723">
    <property type="term" value="F:RNA binding"/>
    <property type="evidence" value="ECO:0007669"/>
    <property type="project" value="UniProtKB-KW"/>
</dbReference>
<accession>A0A9Q0MDM6</accession>
<dbReference type="SMART" id="SM01218">
    <property type="entry name" value="FoP_duplication"/>
    <property type="match status" value="1"/>
</dbReference>